<dbReference type="InterPro" id="IPR003830">
    <property type="entry name" value="ComA_synth"/>
</dbReference>
<sequence>MSVRYGWKWLEEEDEEDRPDKPRRYGVTEMRGPNHTLFSHNLLQDTFESMGQFVDGLKFTGGSNSLMSKAYIKEVTNMAHKHNVYVSTGDWAEHQLRRGPSAFREYIEECRQLGFDTVELNFGSLDVPEETLLRFVRLIKSSGLKAKPQFSVKVNKSDIPTSGDRAYGAYVVPAPRTSELVEDVDFLIRRAERCLEAGADMIMIDADDVSKHPDDIRADIIAKVIGRLGLEKTMFEASSSKTSEWFIRRYGPRVNLFVDRAQVMDLECLRGRSWGKNQMSVHEFNNDRRSLHCKSEPSDVHDPRVNNGSLSKILTKKTGRSGCSRSIANLKDVIHGSKRHMERAPSCSPRSIGSSELLNPIAHEVVLSNSTCELKITGFGTSVQYEKGHGEGEGFSTFVGTLKPGTPGPGGHLVPSYNLRNAANLLRKNQHCLSRRRSSGFVGIPSKPRGSFELDSPGLTCHKCGEQFAKWEAIEAHHLSEHAVTELAEGDSSRKIVELIYRTSWSKSSCNCGRIERILKVHNMQNTLAQFEEHREIVKIKASKLPKKHPRCLADGNELLRFHGTTVECSLGMNGSSSLCTSDGCSVCEILRRGFSTKKEVNGGVGVFTTSTSGRAFESIEICDDNATVRKALIVCRVIAGRVHRPLENVQDLAGQSGFDSLAGKVGLCSNIEELYLLNPKALLPCFVIICKS</sequence>
<dbReference type="InterPro" id="IPR013785">
    <property type="entry name" value="Aldolase_TIM"/>
</dbReference>
<keyword evidence="4" id="KW-1185">Reference proteome</keyword>
<comment type="similarity">
    <text evidence="1">Belongs to the phosphosulfolactate synthase family.</text>
</comment>
<dbReference type="AlphaFoldDB" id="A0AA88WG69"/>
<dbReference type="InterPro" id="IPR013087">
    <property type="entry name" value="Znf_C2H2_type"/>
</dbReference>
<evidence type="ECO:0000313" key="3">
    <source>
        <dbReference type="EMBL" id="KAK3024955.1"/>
    </source>
</evidence>
<name>A0AA88WG69_9ASTE</name>
<evidence type="ECO:0000313" key="4">
    <source>
        <dbReference type="Proteomes" id="UP001188597"/>
    </source>
</evidence>
<dbReference type="InterPro" id="IPR036112">
    <property type="entry name" value="ComA_synth_sf"/>
</dbReference>
<comment type="caution">
    <text evidence="3">The sequence shown here is derived from an EMBL/GenBank/DDBJ whole genome shotgun (WGS) entry which is preliminary data.</text>
</comment>
<dbReference type="FunFam" id="3.90.228.10:FF:000015">
    <property type="entry name" value="C2H2-like zinc finger protein"/>
    <property type="match status" value="1"/>
</dbReference>
<evidence type="ECO:0000259" key="2">
    <source>
        <dbReference type="PROSITE" id="PS00028"/>
    </source>
</evidence>
<organism evidence="3 4">
    <name type="scientific">Escallonia herrerae</name>
    <dbReference type="NCBI Taxonomy" id="1293975"/>
    <lineage>
        <taxon>Eukaryota</taxon>
        <taxon>Viridiplantae</taxon>
        <taxon>Streptophyta</taxon>
        <taxon>Embryophyta</taxon>
        <taxon>Tracheophyta</taxon>
        <taxon>Spermatophyta</taxon>
        <taxon>Magnoliopsida</taxon>
        <taxon>eudicotyledons</taxon>
        <taxon>Gunneridae</taxon>
        <taxon>Pentapetalae</taxon>
        <taxon>asterids</taxon>
        <taxon>campanulids</taxon>
        <taxon>Escalloniales</taxon>
        <taxon>Escalloniaceae</taxon>
        <taxon>Escallonia</taxon>
    </lineage>
</organism>
<gene>
    <name evidence="3" type="ORF">RJ639_042762</name>
</gene>
<dbReference type="SUPFAM" id="SSF56399">
    <property type="entry name" value="ADP-ribosylation"/>
    <property type="match status" value="1"/>
</dbReference>
<proteinExistence type="inferred from homology"/>
<evidence type="ECO:0000256" key="1">
    <source>
        <dbReference type="ARBA" id="ARBA00010424"/>
    </source>
</evidence>
<dbReference type="PANTHER" id="PTHR48413:SF1">
    <property type="entry name" value="PROTEIN HEAT-STRESS-ASSOCIATED 32"/>
    <property type="match status" value="1"/>
</dbReference>
<accession>A0AA88WG69</accession>
<dbReference type="PROSITE" id="PS00028">
    <property type="entry name" value="ZINC_FINGER_C2H2_1"/>
    <property type="match status" value="1"/>
</dbReference>
<dbReference type="EMBL" id="JAVXUP010000573">
    <property type="protein sequence ID" value="KAK3024955.1"/>
    <property type="molecule type" value="Genomic_DNA"/>
</dbReference>
<dbReference type="Gene3D" id="3.20.20.70">
    <property type="entry name" value="Aldolase class I"/>
    <property type="match status" value="1"/>
</dbReference>
<dbReference type="Proteomes" id="UP001188597">
    <property type="component" value="Unassembled WGS sequence"/>
</dbReference>
<protein>
    <recommendedName>
        <fullName evidence="2">C2H2-type domain-containing protein</fullName>
    </recommendedName>
</protein>
<dbReference type="SUPFAM" id="SSF102110">
    <property type="entry name" value="(2r)-phospho-3-sulfolactate synthase ComA"/>
    <property type="match status" value="1"/>
</dbReference>
<feature type="domain" description="C2H2-type" evidence="2">
    <location>
        <begin position="461"/>
        <end position="482"/>
    </location>
</feature>
<dbReference type="Gene3D" id="3.90.228.10">
    <property type="match status" value="1"/>
</dbReference>
<dbReference type="PANTHER" id="PTHR48413">
    <property type="match status" value="1"/>
</dbReference>
<dbReference type="Pfam" id="PF02679">
    <property type="entry name" value="ComA"/>
    <property type="match status" value="1"/>
</dbReference>
<reference evidence="3" key="1">
    <citation type="submission" date="2022-12" db="EMBL/GenBank/DDBJ databases">
        <title>Draft genome assemblies for two species of Escallonia (Escalloniales).</title>
        <authorList>
            <person name="Chanderbali A."/>
            <person name="Dervinis C."/>
            <person name="Anghel I."/>
            <person name="Soltis D."/>
            <person name="Soltis P."/>
            <person name="Zapata F."/>
        </authorList>
    </citation>
    <scope>NUCLEOTIDE SEQUENCE</scope>
    <source>
        <strain evidence="3">UCBG64.0493</strain>
        <tissue evidence="3">Leaf</tissue>
    </source>
</reference>